<sequence length="123" mass="13840">MLLEEVAPKQIRVNHDACAWTSSNTTRNIRFRRDHVPNTTRQVPPAPAASVDELAAPATGQRLSSATDLQHSTERRLRPHDACVRNANDHIHRQAGGNEVMFHPVDFLYALLSIHKQVSDPEY</sequence>
<organism evidence="2 3">
    <name type="scientific">Phytophthora nicotianae (strain INRA-310)</name>
    <name type="common">Phytophthora parasitica</name>
    <dbReference type="NCBI Taxonomy" id="761204"/>
    <lineage>
        <taxon>Eukaryota</taxon>
        <taxon>Sar</taxon>
        <taxon>Stramenopiles</taxon>
        <taxon>Oomycota</taxon>
        <taxon>Peronosporomycetes</taxon>
        <taxon>Peronosporales</taxon>
        <taxon>Peronosporaceae</taxon>
        <taxon>Phytophthora</taxon>
    </lineage>
</organism>
<dbReference type="AlphaFoldDB" id="W2R4U8"/>
<evidence type="ECO:0000256" key="1">
    <source>
        <dbReference type="SAM" id="MobiDB-lite"/>
    </source>
</evidence>
<reference evidence="3" key="1">
    <citation type="submission" date="2011-12" db="EMBL/GenBank/DDBJ databases">
        <authorList>
            <consortium name="The Broad Institute Genome Sequencing Platform"/>
            <person name="Russ C."/>
            <person name="Tyler B."/>
            <person name="Panabieres F."/>
            <person name="Shan W."/>
            <person name="Tripathy S."/>
            <person name="Grunwald N."/>
            <person name="Machado M."/>
            <person name="Young S.K."/>
            <person name="Zeng Q."/>
            <person name="Gargeya S."/>
            <person name="Fitzgerald M."/>
            <person name="Haas B."/>
            <person name="Abouelleil A."/>
            <person name="Alvarado L."/>
            <person name="Arachchi H.M."/>
            <person name="Berlin A."/>
            <person name="Chapman S.B."/>
            <person name="Gearin G."/>
            <person name="Goldberg J."/>
            <person name="Griggs A."/>
            <person name="Gujja S."/>
            <person name="Hansen M."/>
            <person name="Heiman D."/>
            <person name="Howarth C."/>
            <person name="Larimer J."/>
            <person name="Lui A."/>
            <person name="MacDonald P.J.P."/>
            <person name="McCowen C."/>
            <person name="Montmayeur A."/>
            <person name="Murphy C."/>
            <person name="Neiman D."/>
            <person name="Pearson M."/>
            <person name="Priest M."/>
            <person name="Roberts A."/>
            <person name="Saif S."/>
            <person name="Shea T."/>
            <person name="Sisk P."/>
            <person name="Stolte C."/>
            <person name="Sykes S."/>
            <person name="Wortman J."/>
            <person name="Nusbaum C."/>
            <person name="Birren B."/>
        </authorList>
    </citation>
    <scope>NUCLEOTIDE SEQUENCE [LARGE SCALE GENOMIC DNA]</scope>
    <source>
        <strain evidence="3">INRA-310</strain>
    </source>
</reference>
<dbReference type="EMBL" id="KI669564">
    <property type="protein sequence ID" value="ETN20388.1"/>
    <property type="molecule type" value="Genomic_DNA"/>
</dbReference>
<accession>W2R4U8</accession>
<gene>
    <name evidence="2" type="ORF">PPTG_21285</name>
</gene>
<dbReference type="VEuPathDB" id="FungiDB:PPTG_21285"/>
<dbReference type="RefSeq" id="XP_008894786.1">
    <property type="nucleotide sequence ID" value="XM_008896538.1"/>
</dbReference>
<dbReference type="GeneID" id="20189884"/>
<feature type="region of interest" description="Disordered" evidence="1">
    <location>
        <begin position="57"/>
        <end position="78"/>
    </location>
</feature>
<name>W2R4U8_PHYN3</name>
<evidence type="ECO:0000313" key="3">
    <source>
        <dbReference type="Proteomes" id="UP000018817"/>
    </source>
</evidence>
<protein>
    <submittedName>
        <fullName evidence="2">Uncharacterized protein</fullName>
    </submittedName>
</protein>
<feature type="compositionally biased region" description="Polar residues" evidence="1">
    <location>
        <begin position="61"/>
        <end position="70"/>
    </location>
</feature>
<reference evidence="2 3" key="2">
    <citation type="submission" date="2013-11" db="EMBL/GenBank/DDBJ databases">
        <title>The Genome Sequence of Phytophthora parasitica INRA-310.</title>
        <authorList>
            <consortium name="The Broad Institute Genomics Platform"/>
            <person name="Russ C."/>
            <person name="Tyler B."/>
            <person name="Panabieres F."/>
            <person name="Shan W."/>
            <person name="Tripathy S."/>
            <person name="Grunwald N."/>
            <person name="Machado M."/>
            <person name="Johnson C.S."/>
            <person name="Arredondo F."/>
            <person name="Hong C."/>
            <person name="Coffey M."/>
            <person name="Young S.K."/>
            <person name="Zeng Q."/>
            <person name="Gargeya S."/>
            <person name="Fitzgerald M."/>
            <person name="Abouelleil A."/>
            <person name="Alvarado L."/>
            <person name="Chapman S.B."/>
            <person name="Gainer-Dewar J."/>
            <person name="Goldberg J."/>
            <person name="Griggs A."/>
            <person name="Gujja S."/>
            <person name="Hansen M."/>
            <person name="Howarth C."/>
            <person name="Imamovic A."/>
            <person name="Ireland A."/>
            <person name="Larimer J."/>
            <person name="McCowan C."/>
            <person name="Murphy C."/>
            <person name="Pearson M."/>
            <person name="Poon T.W."/>
            <person name="Priest M."/>
            <person name="Roberts A."/>
            <person name="Saif S."/>
            <person name="Shea T."/>
            <person name="Sykes S."/>
            <person name="Wortman J."/>
            <person name="Nusbaum C."/>
            <person name="Birren B."/>
        </authorList>
    </citation>
    <scope>NUCLEOTIDE SEQUENCE [LARGE SCALE GENOMIC DNA]</scope>
    <source>
        <strain evidence="2 3">INRA-310</strain>
    </source>
</reference>
<dbReference type="Proteomes" id="UP000018817">
    <property type="component" value="Unassembled WGS sequence"/>
</dbReference>
<proteinExistence type="predicted"/>
<evidence type="ECO:0000313" key="2">
    <source>
        <dbReference type="EMBL" id="ETN20388.1"/>
    </source>
</evidence>